<dbReference type="Proteomes" id="UP000640866">
    <property type="component" value="Unassembled WGS sequence"/>
</dbReference>
<accession>A0AAP1WDL6</accession>
<name>A0AAP1WDL6_ECOLX</name>
<dbReference type="Pfam" id="PF04899">
    <property type="entry name" value="MbeD_MobD"/>
    <property type="match status" value="1"/>
</dbReference>
<gene>
    <name evidence="1" type="ORF">IH772_23710</name>
</gene>
<protein>
    <submittedName>
        <fullName evidence="1">Mobilization protein</fullName>
    </submittedName>
</protein>
<dbReference type="AlphaFoldDB" id="A0AAP1WDL6"/>
<feature type="non-terminal residue" evidence="1">
    <location>
        <position position="17"/>
    </location>
</feature>
<reference evidence="1" key="1">
    <citation type="submission" date="2020-09" db="EMBL/GenBank/DDBJ databases">
        <title>Emerging polyconal dissemination of OXA-244-producing E. coli in France.</title>
        <authorList>
            <person name="Emeraud C."/>
            <person name="Girlich D."/>
            <person name="Bonnin R.A."/>
            <person name="Jousset A.B."/>
            <person name="Naas T."/>
            <person name="Dortet L."/>
        </authorList>
    </citation>
    <scope>NUCLEOTIDE SEQUENCE</scope>
    <source>
        <strain evidence="1">225E3</strain>
    </source>
</reference>
<comment type="caution">
    <text evidence="1">The sequence shown here is derived from an EMBL/GenBank/DDBJ whole genome shotgun (WGS) entry which is preliminary data.</text>
</comment>
<dbReference type="InterPro" id="IPR006983">
    <property type="entry name" value="MbeD_MobD"/>
</dbReference>
<dbReference type="EMBL" id="JACZOI010000118">
    <property type="protein sequence ID" value="MBE0980238.1"/>
    <property type="molecule type" value="Genomic_DNA"/>
</dbReference>
<evidence type="ECO:0000313" key="2">
    <source>
        <dbReference type="Proteomes" id="UP000640866"/>
    </source>
</evidence>
<organism evidence="1 2">
    <name type="scientific">Escherichia coli</name>
    <dbReference type="NCBI Taxonomy" id="562"/>
    <lineage>
        <taxon>Bacteria</taxon>
        <taxon>Pseudomonadati</taxon>
        <taxon>Pseudomonadota</taxon>
        <taxon>Gammaproteobacteria</taxon>
        <taxon>Enterobacterales</taxon>
        <taxon>Enterobacteriaceae</taxon>
        <taxon>Escherichia</taxon>
    </lineage>
</organism>
<sequence length="17" mass="2066">MTELERHLLNALEQLQQ</sequence>
<proteinExistence type="predicted"/>
<evidence type="ECO:0000313" key="1">
    <source>
        <dbReference type="EMBL" id="MBE0980238.1"/>
    </source>
</evidence>
<dbReference type="RefSeq" id="WP_350353918.1">
    <property type="nucleotide sequence ID" value="NZ_CAJSLT010000209.1"/>
</dbReference>